<keyword evidence="3" id="KW-0677">Repeat</keyword>
<evidence type="ECO:0000256" key="2">
    <source>
        <dbReference type="ARBA" id="ARBA00022723"/>
    </source>
</evidence>
<accession>A0A8S1DIR1</accession>
<gene>
    <name evidence="15" type="ORF">CLODIP_2_CD07032</name>
</gene>
<dbReference type="AlphaFoldDB" id="A0A8S1DIR1"/>
<dbReference type="FunFam" id="2.10.110.10:FF:000103">
    <property type="entry name" value="LIM homeobox transcription factor 1-beta"/>
    <property type="match status" value="1"/>
</dbReference>
<keyword evidence="6 9" id="KW-0238">DNA-binding</keyword>
<evidence type="ECO:0000256" key="9">
    <source>
        <dbReference type="PROSITE-ProRule" id="PRU00108"/>
    </source>
</evidence>
<evidence type="ECO:0000259" key="14">
    <source>
        <dbReference type="PROSITE" id="PS50071"/>
    </source>
</evidence>
<dbReference type="InterPro" id="IPR017970">
    <property type="entry name" value="Homeobox_CS"/>
</dbReference>
<feature type="compositionally biased region" description="Basic and acidic residues" evidence="12">
    <location>
        <begin position="178"/>
        <end position="191"/>
    </location>
</feature>
<feature type="region of interest" description="Disordered" evidence="12">
    <location>
        <begin position="175"/>
        <end position="199"/>
    </location>
</feature>
<dbReference type="InterPro" id="IPR050453">
    <property type="entry name" value="LIM_Homeobox_TF"/>
</dbReference>
<dbReference type="Proteomes" id="UP000494165">
    <property type="component" value="Unassembled WGS sequence"/>
</dbReference>
<evidence type="ECO:0000256" key="5">
    <source>
        <dbReference type="ARBA" id="ARBA00023038"/>
    </source>
</evidence>
<protein>
    <recommendedName>
        <fullName evidence="17">LIM homeobox transcription factor 1-beta</fullName>
    </recommendedName>
</protein>
<dbReference type="InterPro" id="IPR001781">
    <property type="entry name" value="Znf_LIM"/>
</dbReference>
<dbReference type="CDD" id="cd09371">
    <property type="entry name" value="LIM1_Lmx1b"/>
    <property type="match status" value="1"/>
</dbReference>
<feature type="compositionally biased region" description="Polar residues" evidence="12">
    <location>
        <begin position="319"/>
        <end position="340"/>
    </location>
</feature>
<keyword evidence="5 10" id="KW-0440">LIM domain</keyword>
<dbReference type="OrthoDB" id="10068367at2759"/>
<proteinExistence type="predicted"/>
<dbReference type="PROSITE" id="PS50071">
    <property type="entry name" value="HOMEOBOX_2"/>
    <property type="match status" value="1"/>
</dbReference>
<organism evidence="15 16">
    <name type="scientific">Cloeon dipterum</name>
    <dbReference type="NCBI Taxonomy" id="197152"/>
    <lineage>
        <taxon>Eukaryota</taxon>
        <taxon>Metazoa</taxon>
        <taxon>Ecdysozoa</taxon>
        <taxon>Arthropoda</taxon>
        <taxon>Hexapoda</taxon>
        <taxon>Insecta</taxon>
        <taxon>Pterygota</taxon>
        <taxon>Palaeoptera</taxon>
        <taxon>Ephemeroptera</taxon>
        <taxon>Pisciforma</taxon>
        <taxon>Baetidae</taxon>
        <taxon>Cloeon</taxon>
    </lineage>
</organism>
<evidence type="ECO:0000256" key="12">
    <source>
        <dbReference type="SAM" id="MobiDB-lite"/>
    </source>
</evidence>
<dbReference type="GO" id="GO:0000977">
    <property type="term" value="F:RNA polymerase II transcription regulatory region sequence-specific DNA binding"/>
    <property type="evidence" value="ECO:0007669"/>
    <property type="project" value="TreeGrafter"/>
</dbReference>
<dbReference type="PROSITE" id="PS00478">
    <property type="entry name" value="LIM_DOMAIN_1"/>
    <property type="match status" value="2"/>
</dbReference>
<dbReference type="EMBL" id="CADEPI010000263">
    <property type="protein sequence ID" value="CAB3382280.1"/>
    <property type="molecule type" value="Genomic_DNA"/>
</dbReference>
<dbReference type="PROSITE" id="PS00027">
    <property type="entry name" value="HOMEOBOX_1"/>
    <property type="match status" value="1"/>
</dbReference>
<evidence type="ECO:0000256" key="6">
    <source>
        <dbReference type="ARBA" id="ARBA00023125"/>
    </source>
</evidence>
<dbReference type="Pfam" id="PF00046">
    <property type="entry name" value="Homeodomain"/>
    <property type="match status" value="1"/>
</dbReference>
<dbReference type="PANTHER" id="PTHR24208:SF166">
    <property type="entry name" value="LIM HOMEOBOX TRANSCRIPTION FACTOR 1 ALPHA, ISOFORM B"/>
    <property type="match status" value="1"/>
</dbReference>
<dbReference type="Gene3D" id="1.10.10.60">
    <property type="entry name" value="Homeodomain-like"/>
    <property type="match status" value="1"/>
</dbReference>
<feature type="domain" description="Homeobox" evidence="14">
    <location>
        <begin position="191"/>
        <end position="251"/>
    </location>
</feature>
<keyword evidence="8 9" id="KW-0539">Nucleus</keyword>
<feature type="domain" description="LIM zinc-binding" evidence="13">
    <location>
        <begin position="107"/>
        <end position="169"/>
    </location>
</feature>
<dbReference type="SMART" id="SM00389">
    <property type="entry name" value="HOX"/>
    <property type="match status" value="1"/>
</dbReference>
<dbReference type="InterPro" id="IPR009057">
    <property type="entry name" value="Homeodomain-like_sf"/>
</dbReference>
<feature type="DNA-binding region" description="Homeobox" evidence="9">
    <location>
        <begin position="193"/>
        <end position="252"/>
    </location>
</feature>
<feature type="compositionally biased region" description="Basic and acidic residues" evidence="12">
    <location>
        <begin position="255"/>
        <end position="286"/>
    </location>
</feature>
<dbReference type="InterPro" id="IPR001356">
    <property type="entry name" value="HD"/>
</dbReference>
<evidence type="ECO:0000256" key="10">
    <source>
        <dbReference type="PROSITE-ProRule" id="PRU00125"/>
    </source>
</evidence>
<evidence type="ECO:0000256" key="3">
    <source>
        <dbReference type="ARBA" id="ARBA00022737"/>
    </source>
</evidence>
<dbReference type="FunFam" id="2.10.110.10:FF:000006">
    <property type="entry name" value="LIM homeobox transcription factor 1-beta"/>
    <property type="match status" value="1"/>
</dbReference>
<evidence type="ECO:0000313" key="16">
    <source>
        <dbReference type="Proteomes" id="UP000494165"/>
    </source>
</evidence>
<keyword evidence="2 10" id="KW-0479">Metal-binding</keyword>
<dbReference type="SUPFAM" id="SSF46689">
    <property type="entry name" value="Homeodomain-like"/>
    <property type="match status" value="1"/>
</dbReference>
<sequence>MIELHAAMVQDSDSIHSTPPRATEMISGPGTLGGPPLKTRQSSVDGERPCEGCGRRINDRYLLSVGESLWHEQCVACAACGVMLTNSCYWRNAKLYCKDDYDRIFGVKCSGCGQRVLPHELVMKAQSHVFHLRCFVCTVCCQQLQKGDQFVIKAGQLFCRADYEKELYMMQQASPRDGILDENSRPRDGRRGPKRPRTILTSAQRRQFKASFEVSPKPCRKVREALAKDTGLSVRVVQVWFQNQRAKMKKIQRKAKQESDKHPKSKDKDQDDSRIKQEDSHSDSEHYLGMGLRDPSEAYTPGSQPLNPNMPYSPDDNYPTHSGESFASSDISLDGSTNFDQLDETASDSLSLQTLEPVTHQTSLDIPGMTSFGPVNPIDKLYLMQNSYFSTEQ</sequence>
<dbReference type="GO" id="GO:0000981">
    <property type="term" value="F:DNA-binding transcription factor activity, RNA polymerase II-specific"/>
    <property type="evidence" value="ECO:0007669"/>
    <property type="project" value="InterPro"/>
</dbReference>
<evidence type="ECO:0000256" key="11">
    <source>
        <dbReference type="RuleBase" id="RU000682"/>
    </source>
</evidence>
<dbReference type="GO" id="GO:0030182">
    <property type="term" value="P:neuron differentiation"/>
    <property type="evidence" value="ECO:0007669"/>
    <property type="project" value="TreeGrafter"/>
</dbReference>
<dbReference type="SMART" id="SM00132">
    <property type="entry name" value="LIM"/>
    <property type="match status" value="2"/>
</dbReference>
<evidence type="ECO:0008006" key="17">
    <source>
        <dbReference type="Google" id="ProtNLM"/>
    </source>
</evidence>
<evidence type="ECO:0000256" key="1">
    <source>
        <dbReference type="ARBA" id="ARBA00004123"/>
    </source>
</evidence>
<feature type="domain" description="LIM zinc-binding" evidence="13">
    <location>
        <begin position="48"/>
        <end position="106"/>
    </location>
</feature>
<dbReference type="SUPFAM" id="SSF57716">
    <property type="entry name" value="Glucocorticoid receptor-like (DNA-binding domain)"/>
    <property type="match status" value="2"/>
</dbReference>
<comment type="caution">
    <text evidence="15">The sequence shown here is derived from an EMBL/GenBank/DDBJ whole genome shotgun (WGS) entry which is preliminary data.</text>
</comment>
<evidence type="ECO:0000259" key="13">
    <source>
        <dbReference type="PROSITE" id="PS50023"/>
    </source>
</evidence>
<keyword evidence="16" id="KW-1185">Reference proteome</keyword>
<keyword evidence="4 10" id="KW-0862">Zinc</keyword>
<dbReference type="CDD" id="cd00086">
    <property type="entry name" value="homeodomain"/>
    <property type="match status" value="1"/>
</dbReference>
<dbReference type="Pfam" id="PF00412">
    <property type="entry name" value="LIM"/>
    <property type="match status" value="2"/>
</dbReference>
<dbReference type="FunFam" id="1.10.10.60:FF:000227">
    <property type="entry name" value="LIM homeobox transcription factor"/>
    <property type="match status" value="1"/>
</dbReference>
<keyword evidence="7 9" id="KW-0371">Homeobox</keyword>
<feature type="region of interest" description="Disordered" evidence="12">
    <location>
        <begin position="248"/>
        <end position="340"/>
    </location>
</feature>
<dbReference type="PANTHER" id="PTHR24208">
    <property type="entry name" value="LIM/HOMEOBOX PROTEIN LHX"/>
    <property type="match status" value="1"/>
</dbReference>
<feature type="region of interest" description="Disordered" evidence="12">
    <location>
        <begin position="13"/>
        <end position="45"/>
    </location>
</feature>
<evidence type="ECO:0000313" key="15">
    <source>
        <dbReference type="EMBL" id="CAB3382280.1"/>
    </source>
</evidence>
<dbReference type="GO" id="GO:0005634">
    <property type="term" value="C:nucleus"/>
    <property type="evidence" value="ECO:0007669"/>
    <property type="project" value="UniProtKB-SubCell"/>
</dbReference>
<dbReference type="PROSITE" id="PS50023">
    <property type="entry name" value="LIM_DOMAIN_2"/>
    <property type="match status" value="2"/>
</dbReference>
<comment type="subcellular location">
    <subcellularLocation>
        <location evidence="1 9 11">Nucleus</location>
    </subcellularLocation>
</comment>
<evidence type="ECO:0000256" key="4">
    <source>
        <dbReference type="ARBA" id="ARBA00022833"/>
    </source>
</evidence>
<dbReference type="GO" id="GO:0046872">
    <property type="term" value="F:metal ion binding"/>
    <property type="evidence" value="ECO:0007669"/>
    <property type="project" value="UniProtKB-KW"/>
</dbReference>
<evidence type="ECO:0000256" key="8">
    <source>
        <dbReference type="ARBA" id="ARBA00023242"/>
    </source>
</evidence>
<name>A0A8S1DIR1_9INSE</name>
<dbReference type="Gene3D" id="2.10.110.10">
    <property type="entry name" value="Cysteine Rich Protein"/>
    <property type="match status" value="2"/>
</dbReference>
<reference evidence="15 16" key="1">
    <citation type="submission" date="2020-04" db="EMBL/GenBank/DDBJ databases">
        <authorList>
            <person name="Alioto T."/>
            <person name="Alioto T."/>
            <person name="Gomez Garrido J."/>
        </authorList>
    </citation>
    <scope>NUCLEOTIDE SEQUENCE [LARGE SCALE GENOMIC DNA]</scope>
</reference>
<evidence type="ECO:0000256" key="7">
    <source>
        <dbReference type="ARBA" id="ARBA00023155"/>
    </source>
</evidence>